<dbReference type="OrthoDB" id="2237130at2"/>
<reference evidence="4" key="2">
    <citation type="submission" date="2016-03" db="EMBL/GenBank/DDBJ databases">
        <title>Streptococcus antelopensis sp. nov., isolated from the feces of the Tibetan antelope (Pantholops hodgsonii) in Hoh Xil National Nature Reserve, Qinghai, China.</title>
        <authorList>
            <person name="Bai X."/>
        </authorList>
    </citation>
    <scope>NUCLEOTIDE SEQUENCE [LARGE SCALE GENOMIC DNA]</scope>
    <source>
        <strain evidence="4">TA 26</strain>
    </source>
</reference>
<dbReference type="Pfam" id="PF13488">
    <property type="entry name" value="Gly-zipper_Omp"/>
    <property type="match status" value="1"/>
</dbReference>
<comment type="similarity">
    <text evidence="1">In the N-terminal section; belongs to the LXG family.</text>
</comment>
<evidence type="ECO:0000313" key="4">
    <source>
        <dbReference type="Proteomes" id="UP000077317"/>
    </source>
</evidence>
<evidence type="ECO:0000313" key="3">
    <source>
        <dbReference type="EMBL" id="AND78918.1"/>
    </source>
</evidence>
<dbReference type="Proteomes" id="UP000077317">
    <property type="component" value="Chromosome"/>
</dbReference>
<dbReference type="InterPro" id="IPR006829">
    <property type="entry name" value="LXG_dom"/>
</dbReference>
<protein>
    <recommendedName>
        <fullName evidence="2">LXG domain-containing protein</fullName>
    </recommendedName>
</protein>
<dbReference type="AlphaFoldDB" id="A0A172Q647"/>
<reference evidence="3 4" key="1">
    <citation type="journal article" date="2016" name="Int. J. Syst. Evol. Microbiol.">
        <title>Streptococcuspantholopis sp. nov., isolated from faeces of the Tibetan antelope (Pantholops hodgsonii).</title>
        <authorList>
            <person name="Bai X."/>
            <person name="Xiong Y."/>
            <person name="Lu S."/>
            <person name="Jin D."/>
            <person name="Lai X."/>
            <person name="Yang J."/>
            <person name="Niu L."/>
            <person name="Hu S."/>
            <person name="Meng X."/>
            <person name="Pu J."/>
            <person name="Ye C."/>
            <person name="Xu J."/>
        </authorList>
    </citation>
    <scope>NUCLEOTIDE SEQUENCE [LARGE SCALE GENOMIC DNA]</scope>
    <source>
        <strain evidence="3 4">TA 26</strain>
    </source>
</reference>
<dbReference type="InterPro" id="IPR039567">
    <property type="entry name" value="Gly-zipper"/>
</dbReference>
<dbReference type="RefSeq" id="WP_067060598.1">
    <property type="nucleotide sequence ID" value="NZ_CP014699.1"/>
</dbReference>
<dbReference type="KEGG" id="spat:A0O21_02210"/>
<name>A0A172Q647_9STRE</name>
<evidence type="ECO:0000256" key="1">
    <source>
        <dbReference type="ARBA" id="ARBA00034117"/>
    </source>
</evidence>
<feature type="domain" description="LXG" evidence="2">
    <location>
        <begin position="1"/>
        <end position="235"/>
    </location>
</feature>
<dbReference type="STRING" id="1811193.A0O21_02210"/>
<accession>A0A172Q647</accession>
<proteinExistence type="inferred from homology"/>
<dbReference type="EMBL" id="CP014699">
    <property type="protein sequence ID" value="AND78918.1"/>
    <property type="molecule type" value="Genomic_DNA"/>
</dbReference>
<dbReference type="Pfam" id="PF04740">
    <property type="entry name" value="LXG"/>
    <property type="match status" value="1"/>
</dbReference>
<organism evidence="3 4">
    <name type="scientific">Streptococcus pantholopis</name>
    <dbReference type="NCBI Taxonomy" id="1811193"/>
    <lineage>
        <taxon>Bacteria</taxon>
        <taxon>Bacillati</taxon>
        <taxon>Bacillota</taxon>
        <taxon>Bacilli</taxon>
        <taxon>Lactobacillales</taxon>
        <taxon>Streptococcaceae</taxon>
        <taxon>Streptococcus</taxon>
    </lineage>
</organism>
<evidence type="ECO:0000259" key="2">
    <source>
        <dbReference type="PROSITE" id="PS51756"/>
    </source>
</evidence>
<dbReference type="PROSITE" id="PS51756">
    <property type="entry name" value="LXG"/>
    <property type="match status" value="1"/>
</dbReference>
<keyword evidence="4" id="KW-1185">Reference proteome</keyword>
<gene>
    <name evidence="3" type="ORF">A0O21_02210</name>
</gene>
<sequence length="457" mass="48639">MKIDMTEVNENKTTLTTSIDNLNSQLETAKTSFTNLVNTDSLQGEVKTAIDGKINNYQIPLLTNFSNSLSTLSAQYDKAIEAFQTTVEETSATAIIDTDYLQGLEEGYSTIESSIATIDSETSKIYSSISDIISLSNPSSSDITTPLSEAKKVLTDTKSNMETFNGWTQGTEFSELLLAQSTQLQSLMGLVNISYTASGAKTFYNKTDFADNAAYVAQAISNQSTPVGLLANVGKHTSSFFDFLGDEKCSIVKDLLAEYTKKGLEKTGTVIQTLAGHKLLKYGVEGSGFVMIDPDTRLGSRILTETSKKNILGSKIVKWGEYLGGNLKDIQFKQGWGTAVTGIKSNLSSLKSVKGTYKSVGAIGTLFAVTDGIDTYIQNKETYGEFHAAIDGIAHAGSSFTGAVVGAQIGAVIGSAIPIPVVGTVVGAAIGSIAGSAVSDGINNIWDNVSHGKWKLW</sequence>